<evidence type="ECO:0000313" key="2">
    <source>
        <dbReference type="EMBL" id="JAS64042.1"/>
    </source>
</evidence>
<protein>
    <submittedName>
        <fullName evidence="2">Uncharacterized protein</fullName>
    </submittedName>
</protein>
<sequence>EGLLAAERAKVSSLNAEVAVLKEKYTNLKDQAYQYVDKVSESEDNFRKCEEKRTQLGLTNVELSEENKELKCLLQNLQLQLETCNAQLVEATDTSKLRKIRDLELEIESLTNEYRDLQKVNKNLEDILKQPYCSVSISGHTSLEKELE</sequence>
<keyword evidence="1" id="KW-0175">Coiled coil</keyword>
<accession>A0A1B6GNN1</accession>
<feature type="coiled-coil region" evidence="1">
    <location>
        <begin position="60"/>
        <end position="130"/>
    </location>
</feature>
<dbReference type="AlphaFoldDB" id="A0A1B6GNN1"/>
<name>A0A1B6GNN1_9HEMI</name>
<evidence type="ECO:0000256" key="1">
    <source>
        <dbReference type="SAM" id="Coils"/>
    </source>
</evidence>
<gene>
    <name evidence="2" type="ORF">g.45890</name>
</gene>
<proteinExistence type="predicted"/>
<feature type="non-terminal residue" evidence="2">
    <location>
        <position position="1"/>
    </location>
</feature>
<reference evidence="2" key="1">
    <citation type="submission" date="2015-11" db="EMBL/GenBank/DDBJ databases">
        <title>De novo transcriptome assembly of four potential Pierce s Disease insect vectors from Arizona vineyards.</title>
        <authorList>
            <person name="Tassone E.E."/>
        </authorList>
    </citation>
    <scope>NUCLEOTIDE SEQUENCE</scope>
</reference>
<feature type="non-terminal residue" evidence="2">
    <location>
        <position position="148"/>
    </location>
</feature>
<organism evidence="2">
    <name type="scientific">Cuerna arida</name>
    <dbReference type="NCBI Taxonomy" id="1464854"/>
    <lineage>
        <taxon>Eukaryota</taxon>
        <taxon>Metazoa</taxon>
        <taxon>Ecdysozoa</taxon>
        <taxon>Arthropoda</taxon>
        <taxon>Hexapoda</taxon>
        <taxon>Insecta</taxon>
        <taxon>Pterygota</taxon>
        <taxon>Neoptera</taxon>
        <taxon>Paraneoptera</taxon>
        <taxon>Hemiptera</taxon>
        <taxon>Auchenorrhyncha</taxon>
        <taxon>Membracoidea</taxon>
        <taxon>Cicadellidae</taxon>
        <taxon>Cicadellinae</taxon>
        <taxon>Proconiini</taxon>
        <taxon>Cuerna</taxon>
    </lineage>
</organism>
<feature type="coiled-coil region" evidence="1">
    <location>
        <begin position="4"/>
        <end position="31"/>
    </location>
</feature>
<dbReference type="EMBL" id="GECZ01005727">
    <property type="protein sequence ID" value="JAS64042.1"/>
    <property type="molecule type" value="Transcribed_RNA"/>
</dbReference>